<dbReference type="PROSITE" id="PS51257">
    <property type="entry name" value="PROKAR_LIPOPROTEIN"/>
    <property type="match status" value="1"/>
</dbReference>
<sequence length="115" mass="12428" precursor="true">MKRALPLTLSLIVLGFTLAGCEKPADSGAETPAGEMKNGHPVVHAPPVETHPFEDGYKAGYDYGREHARKHDPLPTDEQSADVARQQAAGQSDRWERGFAEGYADGVRNVVTGKK</sequence>
<feature type="signal peptide" evidence="2">
    <location>
        <begin position="1"/>
        <end position="19"/>
    </location>
</feature>
<accession>B4CVW9</accession>
<evidence type="ECO:0008006" key="5">
    <source>
        <dbReference type="Google" id="ProtNLM"/>
    </source>
</evidence>
<evidence type="ECO:0000313" key="4">
    <source>
        <dbReference type="Proteomes" id="UP000005824"/>
    </source>
</evidence>
<gene>
    <name evidence="3" type="ORF">CfE428DRAFT_0806</name>
</gene>
<comment type="caution">
    <text evidence="3">The sequence shown here is derived from an EMBL/GenBank/DDBJ whole genome shotgun (WGS) entry which is preliminary data.</text>
</comment>
<name>B4CVW9_9BACT</name>
<keyword evidence="2" id="KW-0732">Signal</keyword>
<dbReference type="Proteomes" id="UP000005824">
    <property type="component" value="Unassembled WGS sequence"/>
</dbReference>
<dbReference type="RefSeq" id="WP_006978133.1">
    <property type="nucleotide sequence ID" value="NZ_ABVL01000002.1"/>
</dbReference>
<organism evidence="3 4">
    <name type="scientific">Chthoniobacter flavus Ellin428</name>
    <dbReference type="NCBI Taxonomy" id="497964"/>
    <lineage>
        <taxon>Bacteria</taxon>
        <taxon>Pseudomonadati</taxon>
        <taxon>Verrucomicrobiota</taxon>
        <taxon>Spartobacteria</taxon>
        <taxon>Chthoniobacterales</taxon>
        <taxon>Chthoniobacteraceae</taxon>
        <taxon>Chthoniobacter</taxon>
    </lineage>
</organism>
<evidence type="ECO:0000256" key="1">
    <source>
        <dbReference type="SAM" id="MobiDB-lite"/>
    </source>
</evidence>
<evidence type="ECO:0000256" key="2">
    <source>
        <dbReference type="SAM" id="SignalP"/>
    </source>
</evidence>
<dbReference type="STRING" id="497964.CfE428DRAFT_0806"/>
<feature type="region of interest" description="Disordered" evidence="1">
    <location>
        <begin position="23"/>
        <end position="96"/>
    </location>
</feature>
<feature type="compositionally biased region" description="Basic and acidic residues" evidence="1">
    <location>
        <begin position="51"/>
        <end position="74"/>
    </location>
</feature>
<reference evidence="3 4" key="1">
    <citation type="journal article" date="2011" name="J. Bacteriol.">
        <title>Genome sequence of Chthoniobacter flavus Ellin428, an aerobic heterotrophic soil bacterium.</title>
        <authorList>
            <person name="Kant R."/>
            <person name="van Passel M.W."/>
            <person name="Palva A."/>
            <person name="Lucas S."/>
            <person name="Lapidus A."/>
            <person name="Glavina Del Rio T."/>
            <person name="Dalin E."/>
            <person name="Tice H."/>
            <person name="Bruce D."/>
            <person name="Goodwin L."/>
            <person name="Pitluck S."/>
            <person name="Larimer F.W."/>
            <person name="Land M.L."/>
            <person name="Hauser L."/>
            <person name="Sangwan P."/>
            <person name="de Vos W.M."/>
            <person name="Janssen P.H."/>
            <person name="Smidt H."/>
        </authorList>
    </citation>
    <scope>NUCLEOTIDE SEQUENCE [LARGE SCALE GENOMIC DNA]</scope>
    <source>
        <strain evidence="3 4">Ellin428</strain>
    </source>
</reference>
<dbReference type="AlphaFoldDB" id="B4CVW9"/>
<dbReference type="EMBL" id="ABVL01000002">
    <property type="protein sequence ID" value="EDY21561.1"/>
    <property type="molecule type" value="Genomic_DNA"/>
</dbReference>
<keyword evidence="4" id="KW-1185">Reference proteome</keyword>
<protein>
    <recommendedName>
        <fullName evidence="5">Lipoprotein</fullName>
    </recommendedName>
</protein>
<evidence type="ECO:0000313" key="3">
    <source>
        <dbReference type="EMBL" id="EDY21561.1"/>
    </source>
</evidence>
<proteinExistence type="predicted"/>
<feature type="chain" id="PRO_5002802154" description="Lipoprotein" evidence="2">
    <location>
        <begin position="20"/>
        <end position="115"/>
    </location>
</feature>
<dbReference type="InParanoid" id="B4CVW9"/>